<feature type="non-terminal residue" evidence="1">
    <location>
        <position position="1"/>
    </location>
</feature>
<dbReference type="AlphaFoldDB" id="A0A956RRC3"/>
<accession>A0A956RRC3</accession>
<reference evidence="1" key="2">
    <citation type="journal article" date="2021" name="Microbiome">
        <title>Successional dynamics and alternative stable states in a saline activated sludge microbial community over 9 years.</title>
        <authorList>
            <person name="Wang Y."/>
            <person name="Ye J."/>
            <person name="Ju F."/>
            <person name="Liu L."/>
            <person name="Boyd J.A."/>
            <person name="Deng Y."/>
            <person name="Parks D.H."/>
            <person name="Jiang X."/>
            <person name="Yin X."/>
            <person name="Woodcroft B.J."/>
            <person name="Tyson G.W."/>
            <person name="Hugenholtz P."/>
            <person name="Polz M.F."/>
            <person name="Zhang T."/>
        </authorList>
    </citation>
    <scope>NUCLEOTIDE SEQUENCE</scope>
    <source>
        <strain evidence="1">HKST-UBA01</strain>
    </source>
</reference>
<gene>
    <name evidence="1" type="ORF">KC729_17220</name>
</gene>
<protein>
    <recommendedName>
        <fullName evidence="3">FlgD Ig-like domain-containing protein</fullName>
    </recommendedName>
</protein>
<evidence type="ECO:0008006" key="3">
    <source>
        <dbReference type="Google" id="ProtNLM"/>
    </source>
</evidence>
<dbReference type="EMBL" id="JAGQHR010000692">
    <property type="protein sequence ID" value="MCA9729432.1"/>
    <property type="molecule type" value="Genomic_DNA"/>
</dbReference>
<sequence>VGLAELGSWRVRVWRSTDPEEPGELVLDRMVSGAVGSVEILDRPPTSGTYRYALQADLLLDTGPEPLRAWSDPVAFARLVRVQVWAYPDPWSGVGAVRLRRSVSSERMQLAIISASGRRVASLDWPTNEVERVWNGTDSRGRPVPSGVYYLGLRDGTGRLLDGTTVVIGR</sequence>
<proteinExistence type="predicted"/>
<evidence type="ECO:0000313" key="1">
    <source>
        <dbReference type="EMBL" id="MCA9729432.1"/>
    </source>
</evidence>
<comment type="caution">
    <text evidence="1">The sequence shown here is derived from an EMBL/GenBank/DDBJ whole genome shotgun (WGS) entry which is preliminary data.</text>
</comment>
<name>A0A956RRC3_UNCEI</name>
<dbReference type="Gene3D" id="2.60.40.4070">
    <property type="match status" value="1"/>
</dbReference>
<dbReference type="Proteomes" id="UP000697710">
    <property type="component" value="Unassembled WGS sequence"/>
</dbReference>
<reference evidence="1" key="1">
    <citation type="submission" date="2020-04" db="EMBL/GenBank/DDBJ databases">
        <authorList>
            <person name="Zhang T."/>
        </authorList>
    </citation>
    <scope>NUCLEOTIDE SEQUENCE</scope>
    <source>
        <strain evidence="1">HKST-UBA01</strain>
    </source>
</reference>
<evidence type="ECO:0000313" key="2">
    <source>
        <dbReference type="Proteomes" id="UP000697710"/>
    </source>
</evidence>
<organism evidence="1 2">
    <name type="scientific">Eiseniibacteriota bacterium</name>
    <dbReference type="NCBI Taxonomy" id="2212470"/>
    <lineage>
        <taxon>Bacteria</taxon>
        <taxon>Candidatus Eiseniibacteriota</taxon>
    </lineage>
</organism>